<dbReference type="SUPFAM" id="SSF47203">
    <property type="entry name" value="Acyl-CoA dehydrogenase C-terminal domain-like"/>
    <property type="match status" value="1"/>
</dbReference>
<evidence type="ECO:0000256" key="7">
    <source>
        <dbReference type="RuleBase" id="RU362125"/>
    </source>
</evidence>
<dbReference type="Pfam" id="PF02771">
    <property type="entry name" value="Acyl-CoA_dh_N"/>
    <property type="match status" value="1"/>
</dbReference>
<dbReference type="InterPro" id="IPR046373">
    <property type="entry name" value="Acyl-CoA_Oxase/DH_mid-dom_sf"/>
</dbReference>
<dbReference type="FunFam" id="1.20.140.10:FF:000001">
    <property type="entry name" value="Acyl-CoA dehydrogenase"/>
    <property type="match status" value="1"/>
</dbReference>
<evidence type="ECO:0000256" key="6">
    <source>
        <dbReference type="ARBA" id="ARBA00023002"/>
    </source>
</evidence>
<gene>
    <name evidence="11" type="ORF">E1267_05655</name>
</gene>
<evidence type="ECO:0000313" key="11">
    <source>
        <dbReference type="EMBL" id="TDC10103.1"/>
    </source>
</evidence>
<proteinExistence type="inferred from homology"/>
<dbReference type="Pfam" id="PF02770">
    <property type="entry name" value="Acyl-CoA_dh_M"/>
    <property type="match status" value="1"/>
</dbReference>
<dbReference type="InterPro" id="IPR037069">
    <property type="entry name" value="AcylCoA_DH/ox_N_sf"/>
</dbReference>
<dbReference type="SUPFAM" id="SSF56645">
    <property type="entry name" value="Acyl-CoA dehydrogenase NM domain-like"/>
    <property type="match status" value="1"/>
</dbReference>
<sequence length="390" mass="43148">MDFELSDEQRDIRDTVRAFVTKEILPLEEDFLRLVRDGGARLPRDEERRLRAKARQFGFWGLSTPEEYGGMALPAVTQSLIHAELAKSCVPFRFGGEADNILYGADAAQQEEYLKPTIEGERLGCFALTEPGAGSDAGAISTYARRDGDDWLINGEKTFISNGHEADYAIVIALTDRDKGAHHGATAFLVDREAGWTSSPISTMGSWHLPASLTFDDVRVPADKVLGEVGGGFQLAMRWVGKGRYVISAQCVGIAERCLRMAVDYAGLRETFGRKIGQNQAIQWMIADSETELEAARWLALRAAWDVDRGADARHASAMAKLFCTAMVGRVVDRALQIHGGMGYTKELPLEGWYRAIRAMRIFEGTDEVQRLILSRDLLRGHTRIGGHLA</sequence>
<dbReference type="InterPro" id="IPR013786">
    <property type="entry name" value="AcylCoA_DH/ox_N"/>
</dbReference>
<dbReference type="GO" id="GO:0003995">
    <property type="term" value="F:acyl-CoA dehydrogenase activity"/>
    <property type="evidence" value="ECO:0007669"/>
    <property type="project" value="InterPro"/>
</dbReference>
<reference evidence="11 12" key="1">
    <citation type="submission" date="2019-02" db="EMBL/GenBank/DDBJ databases">
        <title>Draft genome sequences of novel Actinobacteria.</title>
        <authorList>
            <person name="Sahin N."/>
            <person name="Ay H."/>
            <person name="Saygin H."/>
        </authorList>
    </citation>
    <scope>NUCLEOTIDE SEQUENCE [LARGE SCALE GENOMIC DNA]</scope>
    <source>
        <strain evidence="11 12">KC201</strain>
    </source>
</reference>
<dbReference type="InterPro" id="IPR036250">
    <property type="entry name" value="AcylCo_DH-like_C"/>
</dbReference>
<dbReference type="InterPro" id="IPR050741">
    <property type="entry name" value="Acyl-CoA_dehydrogenase"/>
</dbReference>
<dbReference type="OrthoDB" id="5241155at2"/>
<dbReference type="AlphaFoldDB" id="A0A4R4NQA1"/>
<evidence type="ECO:0000259" key="8">
    <source>
        <dbReference type="Pfam" id="PF00441"/>
    </source>
</evidence>
<evidence type="ECO:0000256" key="3">
    <source>
        <dbReference type="ARBA" id="ARBA00019125"/>
    </source>
</evidence>
<dbReference type="Proteomes" id="UP000295157">
    <property type="component" value="Unassembled WGS sequence"/>
</dbReference>
<evidence type="ECO:0000256" key="5">
    <source>
        <dbReference type="ARBA" id="ARBA00022827"/>
    </source>
</evidence>
<dbReference type="InterPro" id="IPR009075">
    <property type="entry name" value="AcylCo_DH/oxidase_C"/>
</dbReference>
<keyword evidence="4 7" id="KW-0285">Flavoprotein</keyword>
<protein>
    <recommendedName>
        <fullName evidence="3">Medium-chain specific acyl-CoA dehydrogenase, mitochondrial</fullName>
    </recommendedName>
</protein>
<dbReference type="GO" id="GO:0050660">
    <property type="term" value="F:flavin adenine dinucleotide binding"/>
    <property type="evidence" value="ECO:0007669"/>
    <property type="project" value="InterPro"/>
</dbReference>
<evidence type="ECO:0000259" key="10">
    <source>
        <dbReference type="Pfam" id="PF02771"/>
    </source>
</evidence>
<dbReference type="PANTHER" id="PTHR48083:SF2">
    <property type="entry name" value="MEDIUM-CHAIN SPECIFIC ACYL-COA DEHYDROGENASE, MITOCHONDRIAL"/>
    <property type="match status" value="1"/>
</dbReference>
<feature type="domain" description="Acyl-CoA dehydrogenase/oxidase C-terminal" evidence="8">
    <location>
        <begin position="230"/>
        <end position="378"/>
    </location>
</feature>
<dbReference type="GO" id="GO:0033539">
    <property type="term" value="P:fatty acid beta-oxidation using acyl-CoA dehydrogenase"/>
    <property type="evidence" value="ECO:0007669"/>
    <property type="project" value="TreeGrafter"/>
</dbReference>
<name>A0A4R4NQA1_9ACTN</name>
<comment type="similarity">
    <text evidence="2 7">Belongs to the acyl-CoA dehydrogenase family.</text>
</comment>
<organism evidence="11 12">
    <name type="scientific">Nonomuraea longispora</name>
    <dbReference type="NCBI Taxonomy" id="1848320"/>
    <lineage>
        <taxon>Bacteria</taxon>
        <taxon>Bacillati</taxon>
        <taxon>Actinomycetota</taxon>
        <taxon>Actinomycetes</taxon>
        <taxon>Streptosporangiales</taxon>
        <taxon>Streptosporangiaceae</taxon>
        <taxon>Nonomuraea</taxon>
    </lineage>
</organism>
<dbReference type="InterPro" id="IPR006089">
    <property type="entry name" value="Acyl-CoA_DH_CS"/>
</dbReference>
<dbReference type="InterPro" id="IPR009100">
    <property type="entry name" value="AcylCoA_DH/oxidase_NM_dom_sf"/>
</dbReference>
<feature type="domain" description="Acyl-CoA oxidase/dehydrogenase middle" evidence="9">
    <location>
        <begin position="125"/>
        <end position="218"/>
    </location>
</feature>
<keyword evidence="5 7" id="KW-0274">FAD</keyword>
<keyword evidence="6 7" id="KW-0560">Oxidoreductase</keyword>
<dbReference type="EMBL" id="SMJZ01000012">
    <property type="protein sequence ID" value="TDC10103.1"/>
    <property type="molecule type" value="Genomic_DNA"/>
</dbReference>
<dbReference type="PANTHER" id="PTHR48083">
    <property type="entry name" value="MEDIUM-CHAIN SPECIFIC ACYL-COA DEHYDROGENASE, MITOCHONDRIAL-RELATED"/>
    <property type="match status" value="1"/>
</dbReference>
<accession>A0A4R4NQA1</accession>
<dbReference type="RefSeq" id="WP_132330467.1">
    <property type="nucleotide sequence ID" value="NZ_SMJZ01000012.1"/>
</dbReference>
<comment type="cofactor">
    <cofactor evidence="1 7">
        <name>FAD</name>
        <dbReference type="ChEBI" id="CHEBI:57692"/>
    </cofactor>
</comment>
<evidence type="ECO:0000256" key="2">
    <source>
        <dbReference type="ARBA" id="ARBA00009347"/>
    </source>
</evidence>
<dbReference type="Pfam" id="PF00441">
    <property type="entry name" value="Acyl-CoA_dh_1"/>
    <property type="match status" value="1"/>
</dbReference>
<dbReference type="Gene3D" id="2.40.110.10">
    <property type="entry name" value="Butyryl-CoA Dehydrogenase, subunit A, domain 2"/>
    <property type="match status" value="1"/>
</dbReference>
<dbReference type="FunFam" id="2.40.110.10:FF:000002">
    <property type="entry name" value="Acyl-CoA dehydrogenase fadE12"/>
    <property type="match status" value="1"/>
</dbReference>
<evidence type="ECO:0000313" key="12">
    <source>
        <dbReference type="Proteomes" id="UP000295157"/>
    </source>
</evidence>
<dbReference type="GO" id="GO:0005737">
    <property type="term" value="C:cytoplasm"/>
    <property type="evidence" value="ECO:0007669"/>
    <property type="project" value="TreeGrafter"/>
</dbReference>
<keyword evidence="12" id="KW-1185">Reference proteome</keyword>
<feature type="domain" description="Acyl-CoA dehydrogenase/oxidase N-terminal" evidence="10">
    <location>
        <begin position="6"/>
        <end position="121"/>
    </location>
</feature>
<evidence type="ECO:0000259" key="9">
    <source>
        <dbReference type="Pfam" id="PF02770"/>
    </source>
</evidence>
<dbReference type="Gene3D" id="1.10.540.10">
    <property type="entry name" value="Acyl-CoA dehydrogenase/oxidase, N-terminal domain"/>
    <property type="match status" value="1"/>
</dbReference>
<dbReference type="InterPro" id="IPR006091">
    <property type="entry name" value="Acyl-CoA_Oxase/DH_mid-dom"/>
</dbReference>
<dbReference type="Gene3D" id="1.20.140.10">
    <property type="entry name" value="Butyryl-CoA Dehydrogenase, subunit A, domain 3"/>
    <property type="match status" value="1"/>
</dbReference>
<evidence type="ECO:0000256" key="1">
    <source>
        <dbReference type="ARBA" id="ARBA00001974"/>
    </source>
</evidence>
<comment type="caution">
    <text evidence="11">The sequence shown here is derived from an EMBL/GenBank/DDBJ whole genome shotgun (WGS) entry which is preliminary data.</text>
</comment>
<evidence type="ECO:0000256" key="4">
    <source>
        <dbReference type="ARBA" id="ARBA00022630"/>
    </source>
</evidence>
<dbReference type="PROSITE" id="PS00072">
    <property type="entry name" value="ACYL_COA_DH_1"/>
    <property type="match status" value="1"/>
</dbReference>